<feature type="transmembrane region" description="Helical" evidence="1">
    <location>
        <begin position="155"/>
        <end position="171"/>
    </location>
</feature>
<evidence type="ECO:0000256" key="1">
    <source>
        <dbReference type="SAM" id="Phobius"/>
    </source>
</evidence>
<feature type="transmembrane region" description="Helical" evidence="1">
    <location>
        <begin position="177"/>
        <end position="195"/>
    </location>
</feature>
<dbReference type="CDD" id="cd03395">
    <property type="entry name" value="PAP2_like_4"/>
    <property type="match status" value="1"/>
</dbReference>
<keyword evidence="1" id="KW-0472">Membrane</keyword>
<dbReference type="STRING" id="525257.HMPREF0204_15195"/>
<feature type="domain" description="Phosphatidic acid phosphatase type 2/haloperoxidase" evidence="2">
    <location>
        <begin position="72"/>
        <end position="192"/>
    </location>
</feature>
<dbReference type="KEGG" id="cgle:NCTC11432_04611"/>
<dbReference type="AlphaFoldDB" id="A0A448B935"/>
<sequence>MSHNLIILGLAVLSDFFVKLKDLDKRLLLYINHAHNDALDEVMYWASNKWFWVPLYLALALFLVKVYKKRSLYIFVAIAIAITLADQISSGLIKHLVQRLRPSHEPLLIPLIRLSKAGPGGLYGFVSSHAANAMALTVLLSIILPPHHKDIKVKLFIWMLLVSYSRIYNGVHYPSDVLGGIIVGTAVGLIIGLLTKRFVLKEVPESKNSLLS</sequence>
<dbReference type="Proteomes" id="UP000279227">
    <property type="component" value="Chromosome"/>
</dbReference>
<gene>
    <name evidence="3" type="ORF">NCTC11432_04611</name>
</gene>
<dbReference type="Pfam" id="PF01569">
    <property type="entry name" value="PAP2"/>
    <property type="match status" value="1"/>
</dbReference>
<organism evidence="3 4">
    <name type="scientific">Chryseobacterium gleum</name>
    <name type="common">Flavobacterium gleum</name>
    <dbReference type="NCBI Taxonomy" id="250"/>
    <lineage>
        <taxon>Bacteria</taxon>
        <taxon>Pseudomonadati</taxon>
        <taxon>Bacteroidota</taxon>
        <taxon>Flavobacteriia</taxon>
        <taxon>Flavobacteriales</taxon>
        <taxon>Weeksellaceae</taxon>
        <taxon>Chryseobacterium group</taxon>
        <taxon>Chryseobacterium</taxon>
    </lineage>
</organism>
<dbReference type="PANTHER" id="PTHR14969">
    <property type="entry name" value="SPHINGOSINE-1-PHOSPHATE PHOSPHOHYDROLASE"/>
    <property type="match status" value="1"/>
</dbReference>
<dbReference type="EMBL" id="LR134289">
    <property type="protein sequence ID" value="VEE11082.1"/>
    <property type="molecule type" value="Genomic_DNA"/>
</dbReference>
<name>A0A448B935_CHRGE</name>
<keyword evidence="1" id="KW-1133">Transmembrane helix</keyword>
<dbReference type="InterPro" id="IPR036938">
    <property type="entry name" value="PAP2/HPO_sf"/>
</dbReference>
<dbReference type="PANTHER" id="PTHR14969:SF13">
    <property type="entry name" value="AT30094P"/>
    <property type="match status" value="1"/>
</dbReference>
<feature type="transmembrane region" description="Helical" evidence="1">
    <location>
        <begin position="122"/>
        <end position="143"/>
    </location>
</feature>
<feature type="transmembrane region" description="Helical" evidence="1">
    <location>
        <begin position="71"/>
        <end position="93"/>
    </location>
</feature>
<protein>
    <submittedName>
        <fullName evidence="3">Undecaprenyl pyrophosphate phosphatase</fullName>
    </submittedName>
</protein>
<evidence type="ECO:0000259" key="2">
    <source>
        <dbReference type="SMART" id="SM00014"/>
    </source>
</evidence>
<dbReference type="SUPFAM" id="SSF48317">
    <property type="entry name" value="Acid phosphatase/Vanadium-dependent haloperoxidase"/>
    <property type="match status" value="1"/>
</dbReference>
<evidence type="ECO:0000313" key="4">
    <source>
        <dbReference type="Proteomes" id="UP000279227"/>
    </source>
</evidence>
<keyword evidence="1" id="KW-0812">Transmembrane</keyword>
<reference evidence="3 4" key="1">
    <citation type="submission" date="2018-12" db="EMBL/GenBank/DDBJ databases">
        <authorList>
            <consortium name="Pathogen Informatics"/>
        </authorList>
    </citation>
    <scope>NUCLEOTIDE SEQUENCE [LARGE SCALE GENOMIC DNA]</scope>
    <source>
        <strain evidence="3 4">NCTC11432</strain>
    </source>
</reference>
<proteinExistence type="predicted"/>
<dbReference type="SMART" id="SM00014">
    <property type="entry name" value="acidPPc"/>
    <property type="match status" value="1"/>
</dbReference>
<feature type="transmembrane region" description="Helical" evidence="1">
    <location>
        <begin position="44"/>
        <end position="64"/>
    </location>
</feature>
<evidence type="ECO:0000313" key="3">
    <source>
        <dbReference type="EMBL" id="VEE11082.1"/>
    </source>
</evidence>
<dbReference type="InterPro" id="IPR000326">
    <property type="entry name" value="PAP2/HPO"/>
</dbReference>
<dbReference type="Gene3D" id="1.20.144.10">
    <property type="entry name" value="Phosphatidic acid phosphatase type 2/haloperoxidase"/>
    <property type="match status" value="2"/>
</dbReference>
<accession>A0A448B935</accession>
<dbReference type="OrthoDB" id="9789113at2"/>